<feature type="chain" id="PRO_5017966562" evidence="1">
    <location>
        <begin position="20"/>
        <end position="673"/>
    </location>
</feature>
<dbReference type="STRING" id="10195.A0A3M7QUV4"/>
<dbReference type="AlphaFoldDB" id="A0A3M7QUV4"/>
<organism evidence="3 4">
    <name type="scientific">Brachionus plicatilis</name>
    <name type="common">Marine rotifer</name>
    <name type="synonym">Brachionus muelleri</name>
    <dbReference type="NCBI Taxonomy" id="10195"/>
    <lineage>
        <taxon>Eukaryota</taxon>
        <taxon>Metazoa</taxon>
        <taxon>Spiralia</taxon>
        <taxon>Gnathifera</taxon>
        <taxon>Rotifera</taxon>
        <taxon>Eurotatoria</taxon>
        <taxon>Monogononta</taxon>
        <taxon>Pseudotrocha</taxon>
        <taxon>Ploima</taxon>
        <taxon>Brachionidae</taxon>
        <taxon>Brachionus</taxon>
    </lineage>
</organism>
<dbReference type="PANTHER" id="PTHR24020:SF20">
    <property type="entry name" value="PH DOMAIN-CONTAINING PROTEIN"/>
    <property type="match status" value="1"/>
</dbReference>
<evidence type="ECO:0000259" key="2">
    <source>
        <dbReference type="PROSITE" id="PS50234"/>
    </source>
</evidence>
<dbReference type="Pfam" id="PF00092">
    <property type="entry name" value="VWA"/>
    <property type="match status" value="1"/>
</dbReference>
<sequence length="673" mass="75193">MNKILIIQIILIYLKNVYSQSSTSRPLECLSKYGNPLEGKCMLVDNCTGAALDGNCGSGLICCIPDKAPLNIAENGFITKALFFKIVGKTLRTEALYGYFVQSLQEADADSKIYKAAAFLSQLIGESNFFKNLESRVIDSDFNINLGNNATGDGTFYQGRGAILLRGKSNYFLANATNLRVDIVKNPEKVAFPSIAFRIAAWFWRQNAFVITTNAPAKKNDLGMLADGTYHNFTLLTYSLTNNLQKLKDRTELYESIIKNAGYGSIKRGFGVVCEIGSNTGYSVPICLVGENKPYCGCEGEYEMRSCPYGYISDNRCRGSSILKCCVEKCTSSFDMVVLMDSSGSIGSPNFKKEKEFVLALLDKIKIGENDTRVSIINYNANIYNVVTFNSTQTKEYITNSVNNIPYNGGGTYTFDALKRANDVILQEKNGMRSTKTGIPKVVIVITDGASQNRNRTLFEAQQIKERGFNVLSVGVGNIDRIELIGIASTPADQYFVDDFDKIKLILSGLTRTTCQQPATVELENDITSKIEKNAYKYFKYSIDQALNNTNASLDSFSIELSIFDGDANLFYSFEEENPKSDEEFLTIDDVEPDTNFIEKKKKIKRMVIKETDENVRKTKLYQIDRPLTGKNDLLYFSVKGYQDSNEFKVFVHSKFTGHMYVTIDGPLMTEVN</sequence>
<dbReference type="SMART" id="SM00327">
    <property type="entry name" value="VWA"/>
    <property type="match status" value="1"/>
</dbReference>
<dbReference type="PRINTS" id="PR00453">
    <property type="entry name" value="VWFADOMAIN"/>
</dbReference>
<dbReference type="InterPro" id="IPR036465">
    <property type="entry name" value="vWFA_dom_sf"/>
</dbReference>
<dbReference type="SUPFAM" id="SSF53300">
    <property type="entry name" value="vWA-like"/>
    <property type="match status" value="1"/>
</dbReference>
<keyword evidence="1" id="KW-0732">Signal</keyword>
<dbReference type="GO" id="GO:0005581">
    <property type="term" value="C:collagen trimer"/>
    <property type="evidence" value="ECO:0007669"/>
    <property type="project" value="UniProtKB-KW"/>
</dbReference>
<comment type="caution">
    <text evidence="3">The sequence shown here is derived from an EMBL/GenBank/DDBJ whole genome shotgun (WGS) entry which is preliminary data.</text>
</comment>
<proteinExistence type="predicted"/>
<evidence type="ECO:0000256" key="1">
    <source>
        <dbReference type="SAM" id="SignalP"/>
    </source>
</evidence>
<dbReference type="SUPFAM" id="SSF53955">
    <property type="entry name" value="Lysozyme-like"/>
    <property type="match status" value="1"/>
</dbReference>
<feature type="signal peptide" evidence="1">
    <location>
        <begin position="1"/>
        <end position="19"/>
    </location>
</feature>
<keyword evidence="4" id="KW-1185">Reference proteome</keyword>
<keyword evidence="3" id="KW-0378">Hydrolase</keyword>
<dbReference type="InterPro" id="IPR023346">
    <property type="entry name" value="Lysozyme-like_dom_sf"/>
</dbReference>
<dbReference type="Proteomes" id="UP000276133">
    <property type="component" value="Unassembled WGS sequence"/>
</dbReference>
<dbReference type="CDD" id="cd01450">
    <property type="entry name" value="vWFA_subfamily_ECM"/>
    <property type="match status" value="1"/>
</dbReference>
<protein>
    <submittedName>
        <fullName evidence="3">Collagen alpha-1(XII) chain-like</fullName>
        <ecNumber evidence="3">3.2.1.14</ecNumber>
    </submittedName>
</protein>
<dbReference type="PANTHER" id="PTHR24020">
    <property type="entry name" value="COLLAGEN ALPHA"/>
    <property type="match status" value="1"/>
</dbReference>
<dbReference type="OrthoDB" id="10256829at2759"/>
<reference evidence="3 4" key="1">
    <citation type="journal article" date="2018" name="Sci. Rep.">
        <title>Genomic signatures of local adaptation to the degree of environmental predictability in rotifers.</title>
        <authorList>
            <person name="Franch-Gras L."/>
            <person name="Hahn C."/>
            <person name="Garcia-Roger E.M."/>
            <person name="Carmona M.J."/>
            <person name="Serra M."/>
            <person name="Gomez A."/>
        </authorList>
    </citation>
    <scope>NUCLEOTIDE SEQUENCE [LARGE SCALE GENOMIC DNA]</scope>
    <source>
        <strain evidence="3">HYR1</strain>
    </source>
</reference>
<keyword evidence="3" id="KW-0176">Collagen</keyword>
<dbReference type="Gene3D" id="3.40.50.410">
    <property type="entry name" value="von Willebrand factor, type A domain"/>
    <property type="match status" value="1"/>
</dbReference>
<gene>
    <name evidence="3" type="ORF">BpHYR1_048941</name>
</gene>
<evidence type="ECO:0000313" key="3">
    <source>
        <dbReference type="EMBL" id="RNA15112.1"/>
    </source>
</evidence>
<dbReference type="InterPro" id="IPR002035">
    <property type="entry name" value="VWF_A"/>
</dbReference>
<dbReference type="EMBL" id="REGN01005043">
    <property type="protein sequence ID" value="RNA15112.1"/>
    <property type="molecule type" value="Genomic_DNA"/>
</dbReference>
<dbReference type="InterPro" id="IPR050525">
    <property type="entry name" value="ECM_Assembly_Org"/>
</dbReference>
<evidence type="ECO:0000313" key="4">
    <source>
        <dbReference type="Proteomes" id="UP000276133"/>
    </source>
</evidence>
<feature type="domain" description="VWFA" evidence="2">
    <location>
        <begin position="335"/>
        <end position="510"/>
    </location>
</feature>
<dbReference type="PROSITE" id="PS50234">
    <property type="entry name" value="VWFA"/>
    <property type="match status" value="1"/>
</dbReference>
<dbReference type="EC" id="3.2.1.14" evidence="3"/>
<accession>A0A3M7QUV4</accession>
<dbReference type="Gene3D" id="1.10.530.10">
    <property type="match status" value="1"/>
</dbReference>
<dbReference type="GO" id="GO:0008843">
    <property type="term" value="F:endochitinase activity"/>
    <property type="evidence" value="ECO:0007669"/>
    <property type="project" value="UniProtKB-EC"/>
</dbReference>
<name>A0A3M7QUV4_BRAPC</name>
<keyword evidence="3" id="KW-0326">Glycosidase</keyword>